<evidence type="ECO:0000313" key="6">
    <source>
        <dbReference type="EMBL" id="RGN29710.1"/>
    </source>
</evidence>
<organism evidence="6 7">
    <name type="scientific">Bacteroides oleiciplenus</name>
    <dbReference type="NCBI Taxonomy" id="626931"/>
    <lineage>
        <taxon>Bacteria</taxon>
        <taxon>Pseudomonadati</taxon>
        <taxon>Bacteroidota</taxon>
        <taxon>Bacteroidia</taxon>
        <taxon>Bacteroidales</taxon>
        <taxon>Bacteroidaceae</taxon>
        <taxon>Bacteroides</taxon>
    </lineage>
</organism>
<keyword evidence="3" id="KW-0233">DNA recombination</keyword>
<dbReference type="GO" id="GO:0015074">
    <property type="term" value="P:DNA integration"/>
    <property type="evidence" value="ECO:0007669"/>
    <property type="project" value="InterPro"/>
</dbReference>
<comment type="caution">
    <text evidence="6">The sequence shown here is derived from an EMBL/GenBank/DDBJ whole genome shotgun (WGS) entry which is preliminary data.</text>
</comment>
<dbReference type="PANTHER" id="PTHR30349">
    <property type="entry name" value="PHAGE INTEGRASE-RELATED"/>
    <property type="match status" value="1"/>
</dbReference>
<dbReference type="SUPFAM" id="SSF56349">
    <property type="entry name" value="DNA breaking-rejoining enzymes"/>
    <property type="match status" value="1"/>
</dbReference>
<dbReference type="InterPro" id="IPR010998">
    <property type="entry name" value="Integrase_recombinase_N"/>
</dbReference>
<dbReference type="GO" id="GO:0003677">
    <property type="term" value="F:DNA binding"/>
    <property type="evidence" value="ECO:0007669"/>
    <property type="project" value="UniProtKB-KW"/>
</dbReference>
<feature type="domain" description="Tyr recombinase" evidence="4">
    <location>
        <begin position="143"/>
        <end position="292"/>
    </location>
</feature>
<dbReference type="InterPro" id="IPR013762">
    <property type="entry name" value="Integrase-like_cat_sf"/>
</dbReference>
<keyword evidence="2" id="KW-0238">DNA-binding</keyword>
<dbReference type="Gene3D" id="1.10.443.10">
    <property type="entry name" value="Intergrase catalytic core"/>
    <property type="match status" value="1"/>
</dbReference>
<evidence type="ECO:0000259" key="5">
    <source>
        <dbReference type="Pfam" id="PF13102"/>
    </source>
</evidence>
<evidence type="ECO:0000256" key="1">
    <source>
        <dbReference type="ARBA" id="ARBA00008857"/>
    </source>
</evidence>
<evidence type="ECO:0000313" key="7">
    <source>
        <dbReference type="Proteomes" id="UP000260983"/>
    </source>
</evidence>
<name>A0A3E5AWN8_9BACE</name>
<dbReference type="Gene3D" id="1.10.150.130">
    <property type="match status" value="1"/>
</dbReference>
<evidence type="ECO:0000256" key="3">
    <source>
        <dbReference type="ARBA" id="ARBA00023172"/>
    </source>
</evidence>
<dbReference type="PANTHER" id="PTHR30349:SF64">
    <property type="entry name" value="PROPHAGE INTEGRASE INTD-RELATED"/>
    <property type="match status" value="1"/>
</dbReference>
<gene>
    <name evidence="6" type="ORF">DXB65_23570</name>
</gene>
<evidence type="ECO:0000259" key="4">
    <source>
        <dbReference type="Pfam" id="PF00589"/>
    </source>
</evidence>
<protein>
    <submittedName>
        <fullName evidence="6">Site-specific integrase</fullName>
    </submittedName>
</protein>
<dbReference type="Pfam" id="PF13102">
    <property type="entry name" value="Phage_int_SAM_5"/>
    <property type="match status" value="1"/>
</dbReference>
<dbReference type="Proteomes" id="UP000260983">
    <property type="component" value="Unassembled WGS sequence"/>
</dbReference>
<dbReference type="Pfam" id="PF00589">
    <property type="entry name" value="Phage_integrase"/>
    <property type="match status" value="1"/>
</dbReference>
<dbReference type="InterPro" id="IPR025269">
    <property type="entry name" value="SAM-like_dom"/>
</dbReference>
<dbReference type="InterPro" id="IPR050090">
    <property type="entry name" value="Tyrosine_recombinase_XerCD"/>
</dbReference>
<proteinExistence type="inferred from homology"/>
<feature type="domain" description="Phage integrase SAM-like" evidence="5">
    <location>
        <begin position="7"/>
        <end position="93"/>
    </location>
</feature>
<comment type="similarity">
    <text evidence="1">Belongs to the 'phage' integrase family.</text>
</comment>
<dbReference type="InterPro" id="IPR002104">
    <property type="entry name" value="Integrase_catalytic"/>
</dbReference>
<sequence>MMKQKLLLDMLSTTIKELRANGQWGTAHVYRSARNSFSTFNNNRDIPFNKLDPTLLKCFEIYLRQRKCSWNTVSTYMKVLRAVYNRAVDEGYALYIPRLFKHVHTSVCADQRRALEATDIGNLLQEAEQMPTHTALPLELQRTKIIFALMFLLRGIPFVDLVYLRKTDIQGNVLKYRRRKTGRSLTVKLTPEAMRLIRIVANTEVQSPYLLPFLSSPEGTEAAYHEYQSALRLFNHRLSLLNRYMKSNAHLSSYTIRHTWATMAYYCEIHPGIISEAMGHSSIKVTETYLKPFQNQKIDHANQEVISFVKGYASIF</sequence>
<reference evidence="6 7" key="1">
    <citation type="submission" date="2018-08" db="EMBL/GenBank/DDBJ databases">
        <title>A genome reference for cultivated species of the human gut microbiota.</title>
        <authorList>
            <person name="Zou Y."/>
            <person name="Xue W."/>
            <person name="Luo G."/>
        </authorList>
    </citation>
    <scope>NUCLEOTIDE SEQUENCE [LARGE SCALE GENOMIC DNA]</scope>
    <source>
        <strain evidence="6 7">OM05-15BH</strain>
    </source>
</reference>
<accession>A0A3E5AWN8</accession>
<dbReference type="AlphaFoldDB" id="A0A3E5AWN8"/>
<dbReference type="InterPro" id="IPR011010">
    <property type="entry name" value="DNA_brk_join_enz"/>
</dbReference>
<dbReference type="GO" id="GO:0006310">
    <property type="term" value="P:DNA recombination"/>
    <property type="evidence" value="ECO:0007669"/>
    <property type="project" value="UniProtKB-KW"/>
</dbReference>
<dbReference type="EMBL" id="QSUL01000032">
    <property type="protein sequence ID" value="RGN29710.1"/>
    <property type="molecule type" value="Genomic_DNA"/>
</dbReference>
<evidence type="ECO:0000256" key="2">
    <source>
        <dbReference type="ARBA" id="ARBA00023125"/>
    </source>
</evidence>